<dbReference type="AlphaFoldDB" id="A0AAU7CMH7"/>
<reference evidence="2" key="1">
    <citation type="submission" date="2024-05" db="EMBL/GenBank/DDBJ databases">
        <title>Planctomycetes of the genus Singulisphaera possess chitinolytic capabilities.</title>
        <authorList>
            <person name="Ivanova A."/>
        </authorList>
    </citation>
    <scope>NUCLEOTIDE SEQUENCE</scope>
    <source>
        <strain evidence="2">Ch08T</strain>
    </source>
</reference>
<accession>A0AAU7CMH7</accession>
<feature type="region of interest" description="Disordered" evidence="1">
    <location>
        <begin position="71"/>
        <end position="106"/>
    </location>
</feature>
<evidence type="ECO:0000313" key="2">
    <source>
        <dbReference type="EMBL" id="XBH06300.1"/>
    </source>
</evidence>
<protein>
    <recommendedName>
        <fullName evidence="3">DNA-binding protein</fullName>
    </recommendedName>
</protein>
<name>A0AAU7CMH7_9BACT</name>
<evidence type="ECO:0008006" key="3">
    <source>
        <dbReference type="Google" id="ProtNLM"/>
    </source>
</evidence>
<organism evidence="2">
    <name type="scientific">Singulisphaera sp. Ch08</name>
    <dbReference type="NCBI Taxonomy" id="3120278"/>
    <lineage>
        <taxon>Bacteria</taxon>
        <taxon>Pseudomonadati</taxon>
        <taxon>Planctomycetota</taxon>
        <taxon>Planctomycetia</taxon>
        <taxon>Isosphaerales</taxon>
        <taxon>Isosphaeraceae</taxon>
        <taxon>Singulisphaera</taxon>
    </lineage>
</organism>
<sequence>MSNPSVFATVKPKYRPFSHLACELDLHVATLMRWHTKGIHGADGERHRLWAIRLGGRWVSTDEEIQRFLDRLNPGSEAESGSAVRSPATRSKAATAADRELTRLGI</sequence>
<dbReference type="EMBL" id="CP155447">
    <property type="protein sequence ID" value="XBH06300.1"/>
    <property type="molecule type" value="Genomic_DNA"/>
</dbReference>
<feature type="compositionally biased region" description="Basic and acidic residues" evidence="1">
    <location>
        <begin position="97"/>
        <end position="106"/>
    </location>
</feature>
<proteinExistence type="predicted"/>
<gene>
    <name evidence="2" type="ORF">V5E97_09755</name>
</gene>
<dbReference type="RefSeq" id="WP_406699151.1">
    <property type="nucleotide sequence ID" value="NZ_CP155447.1"/>
</dbReference>
<evidence type="ECO:0000256" key="1">
    <source>
        <dbReference type="SAM" id="MobiDB-lite"/>
    </source>
</evidence>